<proteinExistence type="predicted"/>
<evidence type="ECO:0000313" key="2">
    <source>
        <dbReference type="Proteomes" id="UP000017559"/>
    </source>
</evidence>
<dbReference type="Proteomes" id="UP000017559">
    <property type="component" value="Unassembled WGS sequence"/>
</dbReference>
<dbReference type="AlphaFoldDB" id="V2XJH7"/>
<organism evidence="1 2">
    <name type="scientific">Moniliophthora roreri (strain MCA 2997)</name>
    <name type="common">Cocoa frosty pod rot fungus</name>
    <name type="synonym">Crinipellis roreri</name>
    <dbReference type="NCBI Taxonomy" id="1381753"/>
    <lineage>
        <taxon>Eukaryota</taxon>
        <taxon>Fungi</taxon>
        <taxon>Dikarya</taxon>
        <taxon>Basidiomycota</taxon>
        <taxon>Agaricomycotina</taxon>
        <taxon>Agaricomycetes</taxon>
        <taxon>Agaricomycetidae</taxon>
        <taxon>Agaricales</taxon>
        <taxon>Marasmiineae</taxon>
        <taxon>Marasmiaceae</taxon>
        <taxon>Moniliophthora</taxon>
    </lineage>
</organism>
<protein>
    <submittedName>
        <fullName evidence="1">Uncharacterized protein</fullName>
    </submittedName>
</protein>
<name>V2XJH7_MONRO</name>
<dbReference type="EMBL" id="AWSO01000165">
    <property type="protein sequence ID" value="ESK93892.1"/>
    <property type="molecule type" value="Genomic_DNA"/>
</dbReference>
<accession>V2XJH7</accession>
<dbReference type="KEGG" id="mrr:Moror_12999"/>
<gene>
    <name evidence="1" type="ORF">Moror_12999</name>
</gene>
<reference evidence="1 2" key="1">
    <citation type="journal article" date="2014" name="BMC Genomics">
        <title>Genome and secretome analysis of the hemibiotrophic fungal pathogen, Moniliophthora roreri, which causes frosty pod rot disease of cacao: mechanisms of the biotrophic and necrotrophic phases.</title>
        <authorList>
            <person name="Meinhardt L.W."/>
            <person name="Costa G.G.L."/>
            <person name="Thomazella D.P.T."/>
            <person name="Teixeira P.J.P.L."/>
            <person name="Carazzolle M.F."/>
            <person name="Schuster S.C."/>
            <person name="Carlson J.E."/>
            <person name="Guiltinan M.J."/>
            <person name="Mieczkowski P."/>
            <person name="Farmer A."/>
            <person name="Ramaraj T."/>
            <person name="Crozier J."/>
            <person name="Davis R.E."/>
            <person name="Shao J."/>
            <person name="Melnick R.L."/>
            <person name="Pereira G.A.G."/>
            <person name="Bailey B.A."/>
        </authorList>
    </citation>
    <scope>NUCLEOTIDE SEQUENCE [LARGE SCALE GENOMIC DNA]</scope>
    <source>
        <strain evidence="1 2">MCA 2997</strain>
    </source>
</reference>
<sequence>MATHTPVTAQLPYYTISLFPMPTSSKTRTIISSTLETSDSASFLPTVTSPQSTTTTQATPPFFASILDPDFDTSTSMKATRLDGTTVSSTELSSPIQTVTVTSISTAYEESTSPIDIDPSTPAATQILGTRSNFQAVYMELGSTMNLEHCSPVYLKRFLVLESRSQIPGLCLRSYIYRDKVPLHLKGAARVSNSGRVFDHNHHYDASRDPEA</sequence>
<comment type="caution">
    <text evidence="1">The sequence shown here is derived from an EMBL/GenBank/DDBJ whole genome shotgun (WGS) entry which is preliminary data.</text>
</comment>
<evidence type="ECO:0000313" key="1">
    <source>
        <dbReference type="EMBL" id="ESK93892.1"/>
    </source>
</evidence>
<keyword evidence="2" id="KW-1185">Reference proteome</keyword>
<dbReference type="HOGENOM" id="CLU_1300008_0_0_1"/>